<dbReference type="OrthoDB" id="5703936at2"/>
<accession>A0A5S9MW89</accession>
<dbReference type="EMBL" id="CACSIK010000001">
    <property type="protein sequence ID" value="CAA0079787.1"/>
    <property type="molecule type" value="Genomic_DNA"/>
</dbReference>
<dbReference type="Proteomes" id="UP000439591">
    <property type="component" value="Unassembled WGS sequence"/>
</dbReference>
<gene>
    <name evidence="1" type="ORF">IHBHHGIJ_00139</name>
    <name evidence="2" type="ORF">KFEGEMFD_01010</name>
</gene>
<evidence type="ECO:0000313" key="3">
    <source>
        <dbReference type="Proteomes" id="UP000435877"/>
    </source>
</evidence>
<proteinExistence type="predicted"/>
<dbReference type="EMBL" id="CACSIM010000001">
    <property type="protein sequence ID" value="CAA0086022.1"/>
    <property type="molecule type" value="Genomic_DNA"/>
</dbReference>
<name>A0A5S9MW89_9GAMM</name>
<reference evidence="3 4" key="1">
    <citation type="submission" date="2019-11" db="EMBL/GenBank/DDBJ databases">
        <authorList>
            <person name="Holert J."/>
        </authorList>
    </citation>
    <scope>NUCLEOTIDE SEQUENCE [LARGE SCALE GENOMIC DNA]</scope>
    <source>
        <strain evidence="2">BC3_2A</strain>
        <strain evidence="1">SB11_1A</strain>
    </source>
</reference>
<evidence type="ECO:0000313" key="4">
    <source>
        <dbReference type="Proteomes" id="UP000439591"/>
    </source>
</evidence>
<sequence>MADILSPELAALIDKRALVGLSYFDINGDALQQRMLAGTVVRVTAKDGITLRQSNDDEFTLPSSMAPWFLAPAGNYKTGDGEAISDPDYLVTWNVHRCQDKDKPEGEHQWWEWVANTTPPSVG</sequence>
<organism evidence="1 3">
    <name type="scientific">Zhongshania aliphaticivorans</name>
    <dbReference type="NCBI Taxonomy" id="1470434"/>
    <lineage>
        <taxon>Bacteria</taxon>
        <taxon>Pseudomonadati</taxon>
        <taxon>Pseudomonadota</taxon>
        <taxon>Gammaproteobacteria</taxon>
        <taxon>Cellvibrionales</taxon>
        <taxon>Spongiibacteraceae</taxon>
        <taxon>Zhongshania</taxon>
    </lineage>
</organism>
<dbReference type="RefSeq" id="WP_159266861.1">
    <property type="nucleotide sequence ID" value="NZ_CACSIK010000001.1"/>
</dbReference>
<dbReference type="Proteomes" id="UP000435877">
    <property type="component" value="Unassembled WGS sequence"/>
</dbReference>
<evidence type="ECO:0000313" key="1">
    <source>
        <dbReference type="EMBL" id="CAA0079787.1"/>
    </source>
</evidence>
<evidence type="ECO:0000313" key="2">
    <source>
        <dbReference type="EMBL" id="CAA0086022.1"/>
    </source>
</evidence>
<keyword evidence="3" id="KW-1185">Reference proteome</keyword>
<dbReference type="AlphaFoldDB" id="A0A5S9MW89"/>
<protein>
    <submittedName>
        <fullName evidence="1">Uncharacterized protein</fullName>
    </submittedName>
</protein>